<dbReference type="Pfam" id="PF26068">
    <property type="entry name" value="DUF8025"/>
    <property type="match status" value="1"/>
</dbReference>
<keyword evidence="3" id="KW-1185">Reference proteome</keyword>
<dbReference type="AlphaFoldDB" id="M0JF44"/>
<dbReference type="EMBL" id="AOLP01000006">
    <property type="protein sequence ID" value="EMA06973.1"/>
    <property type="molecule type" value="Genomic_DNA"/>
</dbReference>
<gene>
    <name evidence="2" type="ORF">C438_05452</name>
</gene>
<evidence type="ECO:0000259" key="1">
    <source>
        <dbReference type="Pfam" id="PF26068"/>
    </source>
</evidence>
<reference evidence="2 3" key="1">
    <citation type="journal article" date="2014" name="PLoS Genet.">
        <title>Phylogenetically driven sequencing of extremely halophilic archaea reveals strategies for static and dynamic osmo-response.</title>
        <authorList>
            <person name="Becker E.A."/>
            <person name="Seitzer P.M."/>
            <person name="Tritt A."/>
            <person name="Larsen D."/>
            <person name="Krusor M."/>
            <person name="Yao A.I."/>
            <person name="Wu D."/>
            <person name="Madern D."/>
            <person name="Eisen J.A."/>
            <person name="Darling A.E."/>
            <person name="Facciotti M.T."/>
        </authorList>
    </citation>
    <scope>NUCLEOTIDE SEQUENCE [LARGE SCALE GENOMIC DNA]</scope>
    <source>
        <strain evidence="2 3">ATCC 35960</strain>
    </source>
</reference>
<dbReference type="Proteomes" id="UP000011553">
    <property type="component" value="Unassembled WGS sequence"/>
</dbReference>
<evidence type="ECO:0000313" key="2">
    <source>
        <dbReference type="EMBL" id="EMA06973.1"/>
    </source>
</evidence>
<feature type="domain" description="DUF8025" evidence="1">
    <location>
        <begin position="39"/>
        <end position="139"/>
    </location>
</feature>
<name>M0JF44_9EURY</name>
<proteinExistence type="predicted"/>
<sequence length="193" mass="21404">MNQEATDNLFHDCELDFEAILGTHTFEDVLFTDDTETSVNVLTGETPAHSQATVEEATEFAASIDTETPQIALLASAETQIEAQSKPYTSAAFFHFKPTGSLKRHRAYHTAYDSDAYTVDFEADYESGDLTITVERAGESRELTAMMCAGRSIDVRRRVGVNSRLRRVTSLAARLTNKVDVDGLRCWLTRVGL</sequence>
<evidence type="ECO:0000313" key="3">
    <source>
        <dbReference type="Proteomes" id="UP000011553"/>
    </source>
</evidence>
<organism evidence="2 3">
    <name type="scientific">Haloferax denitrificans ATCC 35960</name>
    <dbReference type="NCBI Taxonomy" id="662478"/>
    <lineage>
        <taxon>Archaea</taxon>
        <taxon>Methanobacteriati</taxon>
        <taxon>Methanobacteriota</taxon>
        <taxon>Stenosarchaea group</taxon>
        <taxon>Halobacteria</taxon>
        <taxon>Halobacteriales</taxon>
        <taxon>Haloferacaceae</taxon>
        <taxon>Haloferax</taxon>
    </lineage>
</organism>
<accession>M0JF44</accession>
<dbReference type="InterPro" id="IPR058338">
    <property type="entry name" value="DUF8025"/>
</dbReference>
<comment type="caution">
    <text evidence="2">The sequence shown here is derived from an EMBL/GenBank/DDBJ whole genome shotgun (WGS) entry which is preliminary data.</text>
</comment>
<protein>
    <recommendedName>
        <fullName evidence="1">DUF8025 domain-containing protein</fullName>
    </recommendedName>
</protein>